<name>W9QWH3_9ROSA</name>
<organism evidence="1 2">
    <name type="scientific">Morus notabilis</name>
    <dbReference type="NCBI Taxonomy" id="981085"/>
    <lineage>
        <taxon>Eukaryota</taxon>
        <taxon>Viridiplantae</taxon>
        <taxon>Streptophyta</taxon>
        <taxon>Embryophyta</taxon>
        <taxon>Tracheophyta</taxon>
        <taxon>Spermatophyta</taxon>
        <taxon>Magnoliopsida</taxon>
        <taxon>eudicotyledons</taxon>
        <taxon>Gunneridae</taxon>
        <taxon>Pentapetalae</taxon>
        <taxon>rosids</taxon>
        <taxon>fabids</taxon>
        <taxon>Rosales</taxon>
        <taxon>Moraceae</taxon>
        <taxon>Moreae</taxon>
        <taxon>Morus</taxon>
    </lineage>
</organism>
<sequence length="67" mass="7641">MRLIPRNYEQELSKPPLKDVNSIAIGLGLDSATMQLQSLKSEVVQTRVYTDRITRITRIRVNPQSNS</sequence>
<protein>
    <submittedName>
        <fullName evidence="1">Uncharacterized protein</fullName>
    </submittedName>
</protein>
<gene>
    <name evidence="1" type="ORF">L484_013761</name>
</gene>
<proteinExistence type="predicted"/>
<dbReference type="EMBL" id="KE343768">
    <property type="protein sequence ID" value="EXB40458.1"/>
    <property type="molecule type" value="Genomic_DNA"/>
</dbReference>
<dbReference type="AlphaFoldDB" id="W9QWH3"/>
<keyword evidence="2" id="KW-1185">Reference proteome</keyword>
<dbReference type="Proteomes" id="UP000030645">
    <property type="component" value="Unassembled WGS sequence"/>
</dbReference>
<accession>W9QWH3</accession>
<evidence type="ECO:0000313" key="2">
    <source>
        <dbReference type="Proteomes" id="UP000030645"/>
    </source>
</evidence>
<evidence type="ECO:0000313" key="1">
    <source>
        <dbReference type="EMBL" id="EXB40458.1"/>
    </source>
</evidence>
<reference evidence="2" key="1">
    <citation type="submission" date="2013-01" db="EMBL/GenBank/DDBJ databases">
        <title>Draft Genome Sequence of a Mulberry Tree, Morus notabilis C.K. Schneid.</title>
        <authorList>
            <person name="He N."/>
            <person name="Zhao S."/>
        </authorList>
    </citation>
    <scope>NUCLEOTIDE SEQUENCE</scope>
</reference>